<sequence length="40" mass="4399">MLNQKPLMLVAMALANKMARSVWAMVTKKEDHRDLGSAAA</sequence>
<gene>
    <name evidence="1" type="ORF">ABVK49_25405</name>
</gene>
<evidence type="ECO:0008006" key="2">
    <source>
        <dbReference type="Google" id="ProtNLM"/>
    </source>
</evidence>
<organism evidence="1">
    <name type="scientific">Mesorhizobium sp. WSM2239</name>
    <dbReference type="NCBI Taxonomy" id="3228852"/>
    <lineage>
        <taxon>Bacteria</taxon>
        <taxon>Pseudomonadati</taxon>
        <taxon>Pseudomonadota</taxon>
        <taxon>Alphaproteobacteria</taxon>
        <taxon>Hyphomicrobiales</taxon>
        <taxon>Phyllobacteriaceae</taxon>
        <taxon>Mesorhizobium</taxon>
    </lineage>
</organism>
<dbReference type="RefSeq" id="WP_353646074.1">
    <property type="nucleotide sequence ID" value="NZ_CP159249.1"/>
</dbReference>
<reference evidence="1" key="1">
    <citation type="submission" date="2024-06" db="EMBL/GenBank/DDBJ databases">
        <title>Mesorhizobium karijinii sp. nov., a symbiont of the iconic Swainsona formosa from arid Australia.</title>
        <authorList>
            <person name="Hill Y.J."/>
            <person name="Watkin E.L.J."/>
            <person name="O'Hara G.W."/>
            <person name="Terpolilli J."/>
            <person name="Tye M.L."/>
            <person name="Kohlmeier M.G."/>
        </authorList>
    </citation>
    <scope>NUCLEOTIDE SEQUENCE</scope>
    <source>
        <strain evidence="1">WSM2239</strain>
    </source>
</reference>
<name>A0AAU8DIY8_9HYPH</name>
<evidence type="ECO:0000313" key="1">
    <source>
        <dbReference type="EMBL" id="XCG58104.1"/>
    </source>
</evidence>
<protein>
    <recommendedName>
        <fullName evidence="2">IS110 family transposase</fullName>
    </recommendedName>
</protein>
<proteinExistence type="predicted"/>
<dbReference type="AlphaFoldDB" id="A0AAU8DIY8"/>
<dbReference type="EMBL" id="CP159249">
    <property type="protein sequence ID" value="XCG58104.1"/>
    <property type="molecule type" value="Genomic_DNA"/>
</dbReference>
<accession>A0AAU8DIY8</accession>